<comment type="caution">
    <text evidence="2">The sequence shown here is derived from an EMBL/GenBank/DDBJ whole genome shotgun (WGS) entry which is preliminary data.</text>
</comment>
<feature type="transmembrane region" description="Helical" evidence="1">
    <location>
        <begin position="12"/>
        <end position="34"/>
    </location>
</feature>
<dbReference type="EMBL" id="BJXL01000008">
    <property type="protein sequence ID" value="GEM82327.1"/>
    <property type="molecule type" value="Genomic_DNA"/>
</dbReference>
<evidence type="ECO:0000256" key="1">
    <source>
        <dbReference type="SAM" id="Phobius"/>
    </source>
</evidence>
<feature type="transmembrane region" description="Helical" evidence="1">
    <location>
        <begin position="40"/>
        <end position="58"/>
    </location>
</feature>
<proteinExistence type="predicted"/>
<reference evidence="2 3" key="1">
    <citation type="submission" date="2019-07" db="EMBL/GenBank/DDBJ databases">
        <title>Whole genome shotgun sequence of Meiothermus hypogaeus NBRC 106114.</title>
        <authorList>
            <person name="Hosoyama A."/>
            <person name="Uohara A."/>
            <person name="Ohji S."/>
            <person name="Ichikawa N."/>
        </authorList>
    </citation>
    <scope>NUCLEOTIDE SEQUENCE [LARGE SCALE GENOMIC DNA]</scope>
    <source>
        <strain evidence="2 3">NBRC 106114</strain>
    </source>
</reference>
<keyword evidence="1" id="KW-0812">Transmembrane</keyword>
<dbReference type="AlphaFoldDB" id="A0A511QZ75"/>
<protein>
    <submittedName>
        <fullName evidence="2">Uncharacterized protein</fullName>
    </submittedName>
</protein>
<sequence length="219" mass="24437">MLWRVLRAGGQPPAIWILLLGLGVVAALLFVQALEPYRTAWPVPLFITLLAWLAMSATQLEHRLAPAIEDDPLMKKALERRNALAREIGLLEAPSFRRQVEDVLQQVDQDILPEFERRLARYRILESSLADQRKGRGPLVGASPATLKNLQQLSAAQQEALQGLLTKLSDMVANLIGLSHSTEDPETLRRARSLAEDMATYWEASAEVFKDTNPAPRSK</sequence>
<dbReference type="RefSeq" id="WP_147075266.1">
    <property type="nucleotide sequence ID" value="NZ_BJXL01000008.1"/>
</dbReference>
<keyword evidence="1" id="KW-1133">Transmembrane helix</keyword>
<evidence type="ECO:0000313" key="3">
    <source>
        <dbReference type="Proteomes" id="UP000321197"/>
    </source>
</evidence>
<name>A0A511QZ75_9DEIN</name>
<dbReference type="Proteomes" id="UP000321197">
    <property type="component" value="Unassembled WGS sequence"/>
</dbReference>
<gene>
    <name evidence="2" type="ORF">MHY01S_04930</name>
</gene>
<accession>A0A511QZ75</accession>
<evidence type="ECO:0000313" key="2">
    <source>
        <dbReference type="EMBL" id="GEM82327.1"/>
    </source>
</evidence>
<organism evidence="2 3">
    <name type="scientific">Meiothermus hypogaeus NBRC 106114</name>
    <dbReference type="NCBI Taxonomy" id="1227553"/>
    <lineage>
        <taxon>Bacteria</taxon>
        <taxon>Thermotogati</taxon>
        <taxon>Deinococcota</taxon>
        <taxon>Deinococci</taxon>
        <taxon>Thermales</taxon>
        <taxon>Thermaceae</taxon>
        <taxon>Meiothermus</taxon>
    </lineage>
</organism>
<keyword evidence="1" id="KW-0472">Membrane</keyword>